<name>A0A819PIG0_9BILA</name>
<proteinExistence type="predicted"/>
<gene>
    <name evidence="1" type="ORF">JYZ213_LOCUS11493</name>
    <name evidence="2" type="ORF">OXD698_LOCUS30502</name>
</gene>
<sequence length="100" mass="10127">MRAVEYPNTELDVVPAQPLPTAATAGPIKPTAAPPIIPPASPLTAAPATAPASCPVALSSVVNLAASPNMPPVAPPATRPHAKGFIAIWLKLSNKIINII</sequence>
<dbReference type="EMBL" id="CAJNOG010000086">
    <property type="protein sequence ID" value="CAF0918770.1"/>
    <property type="molecule type" value="Genomic_DNA"/>
</dbReference>
<accession>A0A819PIG0</accession>
<dbReference type="EMBL" id="CAJOAZ010003600">
    <property type="protein sequence ID" value="CAF4017704.1"/>
    <property type="molecule type" value="Genomic_DNA"/>
</dbReference>
<evidence type="ECO:0000313" key="2">
    <source>
        <dbReference type="EMBL" id="CAF4017704.1"/>
    </source>
</evidence>
<reference evidence="2" key="1">
    <citation type="submission" date="2021-02" db="EMBL/GenBank/DDBJ databases">
        <authorList>
            <person name="Nowell W R."/>
        </authorList>
    </citation>
    <scope>NUCLEOTIDE SEQUENCE</scope>
</reference>
<evidence type="ECO:0000313" key="3">
    <source>
        <dbReference type="Proteomes" id="UP000663844"/>
    </source>
</evidence>
<organism evidence="2 3">
    <name type="scientific">Adineta steineri</name>
    <dbReference type="NCBI Taxonomy" id="433720"/>
    <lineage>
        <taxon>Eukaryota</taxon>
        <taxon>Metazoa</taxon>
        <taxon>Spiralia</taxon>
        <taxon>Gnathifera</taxon>
        <taxon>Rotifera</taxon>
        <taxon>Eurotatoria</taxon>
        <taxon>Bdelloidea</taxon>
        <taxon>Adinetida</taxon>
        <taxon>Adinetidae</taxon>
        <taxon>Adineta</taxon>
    </lineage>
</organism>
<dbReference type="Proteomes" id="UP000663844">
    <property type="component" value="Unassembled WGS sequence"/>
</dbReference>
<evidence type="ECO:0000313" key="1">
    <source>
        <dbReference type="EMBL" id="CAF0918770.1"/>
    </source>
</evidence>
<dbReference type="AlphaFoldDB" id="A0A819PIG0"/>
<dbReference type="Proteomes" id="UP000663845">
    <property type="component" value="Unassembled WGS sequence"/>
</dbReference>
<protein>
    <submittedName>
        <fullName evidence="2">Uncharacterized protein</fullName>
    </submittedName>
</protein>
<comment type="caution">
    <text evidence="2">The sequence shown here is derived from an EMBL/GenBank/DDBJ whole genome shotgun (WGS) entry which is preliminary data.</text>
</comment>